<feature type="compositionally biased region" description="Basic and acidic residues" evidence="1">
    <location>
        <begin position="46"/>
        <end position="58"/>
    </location>
</feature>
<dbReference type="InParanoid" id="D8TW29"/>
<keyword evidence="3" id="KW-1185">Reference proteome</keyword>
<evidence type="ECO:0000313" key="3">
    <source>
        <dbReference type="Proteomes" id="UP000001058"/>
    </source>
</evidence>
<feature type="region of interest" description="Disordered" evidence="1">
    <location>
        <begin position="25"/>
        <end position="108"/>
    </location>
</feature>
<feature type="compositionally biased region" description="Polar residues" evidence="1">
    <location>
        <begin position="298"/>
        <end position="308"/>
    </location>
</feature>
<dbReference type="EMBL" id="GL378340">
    <property type="protein sequence ID" value="EFJ48408.1"/>
    <property type="molecule type" value="Genomic_DNA"/>
</dbReference>
<dbReference type="RefSeq" id="XP_002950662.1">
    <property type="nucleotide sequence ID" value="XM_002950616.1"/>
</dbReference>
<proteinExistence type="predicted"/>
<name>D8TW29_VOLCA</name>
<protein>
    <submittedName>
        <fullName evidence="2">Uncharacterized protein</fullName>
    </submittedName>
</protein>
<sequence>MLAQLPSNSKDNALLIVTSANCPDSLHSSVREYEDEDQRQQSDGSQSRRSDGAAEAAERALSSSLKNKRPHESYEKKSLNASRRLPTRPAINRHITGSSGDGVGTPVYHHTPISSPIYSHTRTISSPAIDTTATGAATVAVTDGITPRVPASRIPSLLSARDSGAETSRTFPNAPTPRVPATVVAVDSTASAGPTPRNDAMESSHQSSIVTCHGVFRPAQEPSNSSADRHRLSHLQIDQPAQLSTRTLNTARSRGLPSPPSSLPSPATSLRSPSSGGAAVAGRGGGGIHVAEEAAPNSCRTARSQGTASAADRPAVASPLHQSTHSQPRVQNPKTPPAKTSSCTNVGAVTSPQGLAAAAQGSAAKAAAAAASAAAAAAAATAAGSHQPAWNSSTSKGPTPGSGCNSNKAVLVPIPPVRPPRKPAEAGCSGGRSNPAVAAAISTVPTTGGRVQPAWAADRCLAAAAAASTIAAADGEAHLPATDTAKHFDKGHNDTAPPLAPRCHDASATADGAAGKVENMGKGRAREVEAPSSCGCILM</sequence>
<reference evidence="2 3" key="1">
    <citation type="journal article" date="2010" name="Science">
        <title>Genomic analysis of organismal complexity in the multicellular green alga Volvox carteri.</title>
        <authorList>
            <person name="Prochnik S.E."/>
            <person name="Umen J."/>
            <person name="Nedelcu A.M."/>
            <person name="Hallmann A."/>
            <person name="Miller S.M."/>
            <person name="Nishii I."/>
            <person name="Ferris P."/>
            <person name="Kuo A."/>
            <person name="Mitros T."/>
            <person name="Fritz-Laylin L.K."/>
            <person name="Hellsten U."/>
            <person name="Chapman J."/>
            <person name="Simakov O."/>
            <person name="Rensing S.A."/>
            <person name="Terry A."/>
            <person name="Pangilinan J."/>
            <person name="Kapitonov V."/>
            <person name="Jurka J."/>
            <person name="Salamov A."/>
            <person name="Shapiro H."/>
            <person name="Schmutz J."/>
            <person name="Grimwood J."/>
            <person name="Lindquist E."/>
            <person name="Lucas S."/>
            <person name="Grigoriev I.V."/>
            <person name="Schmitt R."/>
            <person name="Kirk D."/>
            <person name="Rokhsar D.S."/>
        </authorList>
    </citation>
    <scope>NUCLEOTIDE SEQUENCE [LARGE SCALE GENOMIC DNA]</scope>
    <source>
        <strain evidence="3">f. Nagariensis / Eve</strain>
    </source>
</reference>
<feature type="compositionally biased region" description="Polar residues" evidence="1">
    <location>
        <begin position="320"/>
        <end position="346"/>
    </location>
</feature>
<accession>D8TW29</accession>
<feature type="compositionally biased region" description="Low complexity" evidence="1">
    <location>
        <begin position="179"/>
        <end position="192"/>
    </location>
</feature>
<dbReference type="Proteomes" id="UP000001058">
    <property type="component" value="Unassembled WGS sequence"/>
</dbReference>
<feature type="compositionally biased region" description="Low complexity" evidence="1">
    <location>
        <begin position="264"/>
        <end position="281"/>
    </location>
</feature>
<feature type="compositionally biased region" description="Low complexity" evidence="1">
    <location>
        <begin position="392"/>
        <end position="403"/>
    </location>
</feature>
<feature type="region of interest" description="Disordered" evidence="1">
    <location>
        <begin position="149"/>
        <end position="208"/>
    </location>
</feature>
<feature type="region of interest" description="Disordered" evidence="1">
    <location>
        <begin position="385"/>
        <end position="433"/>
    </location>
</feature>
<feature type="region of interest" description="Disordered" evidence="1">
    <location>
        <begin position="249"/>
        <end position="346"/>
    </location>
</feature>
<dbReference type="KEGG" id="vcn:VOLCADRAFT_91062"/>
<dbReference type="GeneID" id="9617669"/>
<gene>
    <name evidence="2" type="ORF">VOLCADRAFT_91062</name>
</gene>
<evidence type="ECO:0000256" key="1">
    <source>
        <dbReference type="SAM" id="MobiDB-lite"/>
    </source>
</evidence>
<organism evidence="3">
    <name type="scientific">Volvox carteri f. nagariensis</name>
    <dbReference type="NCBI Taxonomy" id="3068"/>
    <lineage>
        <taxon>Eukaryota</taxon>
        <taxon>Viridiplantae</taxon>
        <taxon>Chlorophyta</taxon>
        <taxon>core chlorophytes</taxon>
        <taxon>Chlorophyceae</taxon>
        <taxon>CS clade</taxon>
        <taxon>Chlamydomonadales</taxon>
        <taxon>Volvocaceae</taxon>
        <taxon>Volvox</taxon>
    </lineage>
</organism>
<evidence type="ECO:0000313" key="2">
    <source>
        <dbReference type="EMBL" id="EFJ48408.1"/>
    </source>
</evidence>
<dbReference type="AlphaFoldDB" id="D8TW29"/>